<protein>
    <recommendedName>
        <fullName evidence="11">DNA polymerase III PolC-type</fullName>
        <shortName evidence="11">PolIII</shortName>
        <ecNumber evidence="11">2.7.7.7</ecNumber>
    </recommendedName>
</protein>
<comment type="similarity">
    <text evidence="11">Belongs to the DNA polymerase type-C family. PolC subfamily.</text>
</comment>
<evidence type="ECO:0000256" key="11">
    <source>
        <dbReference type="HAMAP-Rule" id="MF_00356"/>
    </source>
</evidence>
<evidence type="ECO:0000256" key="8">
    <source>
        <dbReference type="ARBA" id="ARBA00022801"/>
    </source>
</evidence>
<feature type="domain" description="Polymerase/histidinol phosphatase N-terminal" evidence="13">
    <location>
        <begin position="126"/>
        <end position="193"/>
    </location>
</feature>
<sequence length="1350" mass="152228">METIFGKITTPSSSIKQLLEQAEQNVFDPATIYGQAYLVDIGTTRTGKIRFKGEIFDGNDEVKFQAFLNSEKYPDGISLKSGAYVAMQGELIKNQYTGWDWALEVNAVVKVDPPKIEKDPAELPRVELQSFLQMSKMRSATSYDDYFARLSALGHKYGAVTDIHSVQGYPSAYSAAKKNGIQMIFGTTATLASEDNKVVYGEELYMPLLEPVYVSFDVETTGLSAVNDSIIEIGATKIQNGKVLERYQAFVQTDKPISTFTTELTGITQEQVDNGITLEEAIRRFDSFIEDAILIAHNATFDRDFIVESYKKLGLTFPEKTIIDTLEIGRSLEPDSKSNRLNVVAKRYLKRIEASVKELKAELKAPEKLIKDYEKDQKAKKPKNEISEFDYHQAKSLQASLKDKITHLNQRILELTLDKHHRADQDAEVTGHIFTEMIYELQAMGYTSISELNKLLGDDVFKRAFAKEITIIATNEIGKKNLYKILSLSHQKYLHRIPRVTKTMLNEHREGILIGSGSHDGPLFELVVNKPIEQATEEAKFYDYLEIQPSNIAQHLVAANSISSKEEIETAWKKIYAIGKKLEKPIIATGHVHYLNNTENDTLFHNVLQYHEDSKLSINRRKGRKGVEQVGRHLRNTQEMMDSFPWLSPEAQYEVVVTNSNWVAEQCEAMSPVPDKLYPPKIDGANEELRNLATETAQSLYGNPLPEYVKARLDKELDSIIGHGFGVIYLISQKLVKNSNDNGYLVGSRGSVGSSFVATMTGITEVNPLKPHYVSKTSKWHVFFDHEDIASGYDLPLYFGELLDENKYSESCRKHVIEKIAESLHMSEEQAIEVMKNHIPDTCPLTGQEGLIRDGQDIPFETFLGFKGDKVPDIDLNFSGEYQTTSHKYVEELFGEKYVFRAGTIGTVADKKAYGYVASYGEENDHNWSPLRINRLKMGIEGAKNTSGQHPGGILVVPDYMEPEDFTPVQYPAEDSSKGVRTSHFDFHSIHDNILKLDILGHDDPTIIRMLQDLTGIDPKTVAPNNEMALKLFTAPEEALGISMNDIVAETGTLGVPEFGTEFVQQMILDTKPTTFAELVKISGLSHGTDVWLGNAKDLIDQGVCTLKSVIDTRDNIMVYLMQKRLDPSLSFTIMESVRKGKGLTADMESAMIEYEVPVWYLESCKKIKYMFPKAHAAAYVLSAMRIANFKVFHPKEFYAAVLSVRYNDENIRELNLEPKELKAKIKEYDAEIKVLNNKEPNKANRMKRTMGAMKLVLEAKVRGVEFGPVSIENSHASKYIIKDGVLIPPFVGIEGLGLNAAELIHEEFQKEPFKSTEDMKVRGIKPSVMDKLRDFNCLEKIEDVQYYLF</sequence>
<dbReference type="InterPro" id="IPR040982">
    <property type="entry name" value="DNA_pol3_finger"/>
</dbReference>
<dbReference type="InterPro" id="IPR012337">
    <property type="entry name" value="RNaseH-like_sf"/>
</dbReference>
<comment type="catalytic activity">
    <reaction evidence="11">
        <text>DNA(n) + a 2'-deoxyribonucleoside 5'-triphosphate = DNA(n+1) + diphosphate</text>
        <dbReference type="Rhea" id="RHEA:22508"/>
        <dbReference type="Rhea" id="RHEA-COMP:17339"/>
        <dbReference type="Rhea" id="RHEA-COMP:17340"/>
        <dbReference type="ChEBI" id="CHEBI:33019"/>
        <dbReference type="ChEBI" id="CHEBI:61560"/>
        <dbReference type="ChEBI" id="CHEBI:173112"/>
        <dbReference type="EC" id="2.7.7.7"/>
    </reaction>
</comment>
<dbReference type="SUPFAM" id="SSF53098">
    <property type="entry name" value="Ribonuclease H-like"/>
    <property type="match status" value="2"/>
</dbReference>
<keyword evidence="9 11" id="KW-0269">Exonuclease</keyword>
<dbReference type="InterPro" id="IPR006308">
    <property type="entry name" value="Pol_III_a_PolC-type_gram_pos"/>
</dbReference>
<evidence type="ECO:0000256" key="5">
    <source>
        <dbReference type="ARBA" id="ARBA00022695"/>
    </source>
</evidence>
<dbReference type="InterPro" id="IPR036397">
    <property type="entry name" value="RNaseH_sf"/>
</dbReference>
<dbReference type="Proteomes" id="UP000219922">
    <property type="component" value="Unassembled WGS sequence"/>
</dbReference>
<keyword evidence="6 11" id="KW-0235">DNA replication</keyword>
<feature type="domain" description="Exonuclease" evidence="12">
    <location>
        <begin position="212"/>
        <end position="443"/>
    </location>
</feature>
<comment type="caution">
    <text evidence="14">The sequence shown here is derived from an EMBL/GenBank/DDBJ whole genome shotgun (WGS) entry which is preliminary data.</text>
</comment>
<dbReference type="PANTHER" id="PTHR32294:SF5">
    <property type="entry name" value="DNA POLYMERASE III POLC-TYPE"/>
    <property type="match status" value="1"/>
</dbReference>
<dbReference type="Gene3D" id="3.30.420.10">
    <property type="entry name" value="Ribonuclease H-like superfamily/Ribonuclease H"/>
    <property type="match status" value="1"/>
</dbReference>
<evidence type="ECO:0000259" key="13">
    <source>
        <dbReference type="SMART" id="SM00481"/>
    </source>
</evidence>
<keyword evidence="5 11" id="KW-0548">Nucleotidyltransferase</keyword>
<evidence type="ECO:0000256" key="9">
    <source>
        <dbReference type="ARBA" id="ARBA00022839"/>
    </source>
</evidence>
<evidence type="ECO:0000313" key="15">
    <source>
        <dbReference type="Proteomes" id="UP000219922"/>
    </source>
</evidence>
<keyword evidence="8 11" id="KW-0378">Hydrolase</keyword>
<dbReference type="InterPro" id="IPR044923">
    <property type="entry name" value="PolC_middle_finger_sf"/>
</dbReference>
<dbReference type="Gene3D" id="3.30.1900.20">
    <property type="match status" value="2"/>
</dbReference>
<dbReference type="Pfam" id="PF17657">
    <property type="entry name" value="DNA_pol3_finger"/>
    <property type="match status" value="1"/>
</dbReference>
<dbReference type="InterPro" id="IPR011708">
    <property type="entry name" value="DNA_pol3_alpha_NTPase_dom"/>
</dbReference>
<dbReference type="InterPro" id="IPR004805">
    <property type="entry name" value="DnaE2/DnaE/PolC"/>
</dbReference>
<dbReference type="Pfam" id="PF00929">
    <property type="entry name" value="RNase_T"/>
    <property type="match status" value="1"/>
</dbReference>
<dbReference type="PANTHER" id="PTHR32294">
    <property type="entry name" value="DNA POLYMERASE III SUBUNIT ALPHA"/>
    <property type="match status" value="1"/>
</dbReference>
<dbReference type="EMBL" id="NVMX01000064">
    <property type="protein sequence ID" value="PDZ95161.1"/>
    <property type="molecule type" value="Genomic_DNA"/>
</dbReference>
<keyword evidence="7 11" id="KW-0540">Nuclease</keyword>
<comment type="function">
    <text evidence="1">Involved in the transposition of the insertion sequence.</text>
</comment>
<dbReference type="InterPro" id="IPR004013">
    <property type="entry name" value="PHP_dom"/>
</dbReference>
<dbReference type="Gene3D" id="6.10.140.1510">
    <property type="match status" value="1"/>
</dbReference>
<dbReference type="GO" id="GO:0006261">
    <property type="term" value="P:DNA-templated DNA replication"/>
    <property type="evidence" value="ECO:0007669"/>
    <property type="project" value="UniProtKB-UniRule"/>
</dbReference>
<organism evidence="14 15">
    <name type="scientific">Bacillus cereus</name>
    <dbReference type="NCBI Taxonomy" id="1396"/>
    <lineage>
        <taxon>Bacteria</taxon>
        <taxon>Bacillati</taxon>
        <taxon>Bacillota</taxon>
        <taxon>Bacilli</taxon>
        <taxon>Bacillales</taxon>
        <taxon>Bacillaceae</taxon>
        <taxon>Bacillus</taxon>
        <taxon>Bacillus cereus group</taxon>
    </lineage>
</organism>
<dbReference type="Gene3D" id="3.20.20.140">
    <property type="entry name" value="Metal-dependent hydrolases"/>
    <property type="match status" value="2"/>
</dbReference>
<keyword evidence="4 11" id="KW-0808">Transferase</keyword>
<comment type="subcellular location">
    <subcellularLocation>
        <location evidence="11">Cytoplasm</location>
    </subcellularLocation>
</comment>
<evidence type="ECO:0000256" key="1">
    <source>
        <dbReference type="ARBA" id="ARBA00002286"/>
    </source>
</evidence>
<proteinExistence type="inferred from homology"/>
<dbReference type="RefSeq" id="WP_098006210.1">
    <property type="nucleotide sequence ID" value="NZ_NVMX01000064.1"/>
</dbReference>
<comment type="function">
    <text evidence="2 11">Required for replicative DNA synthesis. This DNA polymerase also exhibits 3' to 5' exonuclease activity.</text>
</comment>
<gene>
    <name evidence="11 14" type="primary">polC</name>
    <name evidence="14" type="ORF">CON36_29790</name>
</gene>
<dbReference type="Pfam" id="PF07733">
    <property type="entry name" value="DNA_pol3_alpha"/>
    <property type="match status" value="2"/>
</dbReference>
<evidence type="ECO:0000256" key="2">
    <source>
        <dbReference type="ARBA" id="ARBA00003452"/>
    </source>
</evidence>
<dbReference type="GO" id="GO:0003677">
    <property type="term" value="F:DNA binding"/>
    <property type="evidence" value="ECO:0007669"/>
    <property type="project" value="UniProtKB-UniRule"/>
</dbReference>
<accession>A0A9X6SUK1</accession>
<dbReference type="InterPro" id="IPR006054">
    <property type="entry name" value="DnaQ"/>
</dbReference>
<keyword evidence="10 11" id="KW-0239">DNA-directed DNA polymerase</keyword>
<dbReference type="Gene3D" id="1.10.150.700">
    <property type="entry name" value="PolC, middle finger domain"/>
    <property type="match status" value="1"/>
</dbReference>
<dbReference type="Gene3D" id="1.10.150.870">
    <property type="match status" value="1"/>
</dbReference>
<dbReference type="GO" id="GO:0005737">
    <property type="term" value="C:cytoplasm"/>
    <property type="evidence" value="ECO:0007669"/>
    <property type="project" value="UniProtKB-SubCell"/>
</dbReference>
<dbReference type="SMART" id="SM00481">
    <property type="entry name" value="POLIIIAc"/>
    <property type="match status" value="1"/>
</dbReference>
<evidence type="ECO:0000256" key="3">
    <source>
        <dbReference type="ARBA" id="ARBA00022490"/>
    </source>
</evidence>
<dbReference type="EC" id="2.7.7.7" evidence="11"/>
<dbReference type="Pfam" id="PF02811">
    <property type="entry name" value="PHP"/>
    <property type="match status" value="2"/>
</dbReference>
<dbReference type="HAMAP" id="MF_00356">
    <property type="entry name" value="DNApol_PolC"/>
    <property type="match status" value="1"/>
</dbReference>
<name>A0A9X6SUK1_BACCE</name>
<dbReference type="NCBIfam" id="TIGR00573">
    <property type="entry name" value="dnaq"/>
    <property type="match status" value="1"/>
</dbReference>
<evidence type="ECO:0000256" key="4">
    <source>
        <dbReference type="ARBA" id="ARBA00022679"/>
    </source>
</evidence>
<dbReference type="CDD" id="cd06127">
    <property type="entry name" value="DEDDh"/>
    <property type="match status" value="1"/>
</dbReference>
<dbReference type="GO" id="GO:0003887">
    <property type="term" value="F:DNA-directed DNA polymerase activity"/>
    <property type="evidence" value="ECO:0007669"/>
    <property type="project" value="UniProtKB-UniRule"/>
</dbReference>
<dbReference type="SMART" id="SM00479">
    <property type="entry name" value="EXOIII"/>
    <property type="match status" value="1"/>
</dbReference>
<evidence type="ECO:0000259" key="12">
    <source>
        <dbReference type="SMART" id="SM00479"/>
    </source>
</evidence>
<dbReference type="FunFam" id="3.30.420.10:FF:000045">
    <property type="entry name" value="3'-5' exonuclease DinG"/>
    <property type="match status" value="1"/>
</dbReference>
<dbReference type="CDD" id="cd07435">
    <property type="entry name" value="PHP_PolIIIA_POLC"/>
    <property type="match status" value="1"/>
</dbReference>
<dbReference type="GO" id="GO:0008408">
    <property type="term" value="F:3'-5' exonuclease activity"/>
    <property type="evidence" value="ECO:0007669"/>
    <property type="project" value="UniProtKB-UniRule"/>
</dbReference>
<keyword evidence="3 11" id="KW-0963">Cytoplasm</keyword>
<dbReference type="InterPro" id="IPR003141">
    <property type="entry name" value="Pol/His_phosphatase_N"/>
</dbReference>
<dbReference type="InterPro" id="IPR013520">
    <property type="entry name" value="Ribonucl_H"/>
</dbReference>
<evidence type="ECO:0000256" key="6">
    <source>
        <dbReference type="ARBA" id="ARBA00022705"/>
    </source>
</evidence>
<evidence type="ECO:0000313" key="14">
    <source>
        <dbReference type="EMBL" id="PDZ95161.1"/>
    </source>
</evidence>
<evidence type="ECO:0000256" key="10">
    <source>
        <dbReference type="ARBA" id="ARBA00022932"/>
    </source>
</evidence>
<evidence type="ECO:0000256" key="7">
    <source>
        <dbReference type="ARBA" id="ARBA00022722"/>
    </source>
</evidence>
<reference evidence="14 15" key="1">
    <citation type="submission" date="2017-09" db="EMBL/GenBank/DDBJ databases">
        <title>Large-scale bioinformatics analysis of Bacillus genomes uncovers conserved roles of natural products in bacterial physiology.</title>
        <authorList>
            <consortium name="Agbiome Team Llc"/>
            <person name="Bleich R.M."/>
            <person name="Grubbs K.J."/>
            <person name="Santa Maria K.C."/>
            <person name="Allen S.E."/>
            <person name="Farag S."/>
            <person name="Shank E.A."/>
            <person name="Bowers A."/>
        </authorList>
    </citation>
    <scope>NUCLEOTIDE SEQUENCE [LARGE SCALE GENOMIC DNA]</scope>
    <source>
        <strain evidence="14 15">AFS092789</strain>
    </source>
</reference>